<dbReference type="PROSITE" id="PS50262">
    <property type="entry name" value="G_PROTEIN_RECEP_F1_2"/>
    <property type="match status" value="1"/>
</dbReference>
<protein>
    <recommendedName>
        <fullName evidence="9">G-protein coupled receptors family 1 profile domain-containing protein</fullName>
    </recommendedName>
</protein>
<evidence type="ECO:0000256" key="3">
    <source>
        <dbReference type="ARBA" id="ARBA00022989"/>
    </source>
</evidence>
<feature type="transmembrane region" description="Helical" evidence="8">
    <location>
        <begin position="148"/>
        <end position="165"/>
    </location>
</feature>
<feature type="domain" description="G-protein coupled receptors family 1 profile" evidence="9">
    <location>
        <begin position="49"/>
        <end position="355"/>
    </location>
</feature>
<dbReference type="GO" id="GO:0016020">
    <property type="term" value="C:membrane"/>
    <property type="evidence" value="ECO:0007669"/>
    <property type="project" value="UniProtKB-SubCell"/>
</dbReference>
<dbReference type="PANTHER" id="PTHR24243:SF208">
    <property type="entry name" value="PYROKININ-1 RECEPTOR"/>
    <property type="match status" value="1"/>
</dbReference>
<dbReference type="PANTHER" id="PTHR24243">
    <property type="entry name" value="G-PROTEIN COUPLED RECEPTOR"/>
    <property type="match status" value="1"/>
</dbReference>
<feature type="transmembrane region" description="Helical" evidence="8">
    <location>
        <begin position="37"/>
        <end position="58"/>
    </location>
</feature>
<name>A0A9X6RLR3_HYPEX</name>
<feature type="transmembrane region" description="Helical" evidence="8">
    <location>
        <begin position="337"/>
        <end position="359"/>
    </location>
</feature>
<sequence length="376" mass="42225">MANSTTSNAWSNAWFNASASQNFTEIHTDLTSAITTWFTIFTLIATLITNGLIVAVYATRQHLRTPFNAYIVNIAATEILLALAAMPGKLVLSFTGYWPYSALLCSAFTVSQQIFSSGLRYAHFLVTVNRVWAVTYPLRYRTVHTKRVASRIIAVTWVFIVGLNAPPSVLGRWSKGSNSVDRECHNDYRGYLIELALATEIVGFDIPVVMIVLCYPFVLYKLHQIRWKRPNTVLPHHHHPLPMVSVIGAEMLPLGMRRSSTKICVNIAAVQEDGTCPGQAATTSTIANQQGGSRQISRSHDRVLGYFVVGVIVCWTPNLLFYMLVNIIANYKNPTFHVVQTFMLFTYSWVNPVLCYVAMRQLRRSVNDLLCGRRGR</sequence>
<evidence type="ECO:0000256" key="4">
    <source>
        <dbReference type="ARBA" id="ARBA00023040"/>
    </source>
</evidence>
<keyword evidence="11" id="KW-1185">Reference proteome</keyword>
<dbReference type="AlphaFoldDB" id="A0A9X6RLR3"/>
<dbReference type="GO" id="GO:0004930">
    <property type="term" value="F:G protein-coupled receptor activity"/>
    <property type="evidence" value="ECO:0007669"/>
    <property type="project" value="UniProtKB-KW"/>
</dbReference>
<dbReference type="InterPro" id="IPR017452">
    <property type="entry name" value="GPCR_Rhodpsn_7TM"/>
</dbReference>
<dbReference type="Gene3D" id="1.20.1070.10">
    <property type="entry name" value="Rhodopsin 7-helix transmembrane proteins"/>
    <property type="match status" value="1"/>
</dbReference>
<keyword evidence="5 8" id="KW-0472">Membrane</keyword>
<keyword evidence="7" id="KW-0807">Transducer</keyword>
<evidence type="ECO:0000256" key="8">
    <source>
        <dbReference type="SAM" id="Phobius"/>
    </source>
</evidence>
<dbReference type="Proteomes" id="UP000192578">
    <property type="component" value="Unassembled WGS sequence"/>
</dbReference>
<feature type="transmembrane region" description="Helical" evidence="8">
    <location>
        <begin position="70"/>
        <end position="91"/>
    </location>
</feature>
<dbReference type="PRINTS" id="PR00237">
    <property type="entry name" value="GPCRRHODOPSN"/>
</dbReference>
<comment type="caution">
    <text evidence="10">The sequence shown here is derived from an EMBL/GenBank/DDBJ whole genome shotgun (WGS) entry which is preliminary data.</text>
</comment>
<keyword evidence="3 8" id="KW-1133">Transmembrane helix</keyword>
<evidence type="ECO:0000256" key="5">
    <source>
        <dbReference type="ARBA" id="ARBA00023136"/>
    </source>
</evidence>
<feature type="transmembrane region" description="Helical" evidence="8">
    <location>
        <begin position="303"/>
        <end position="325"/>
    </location>
</feature>
<feature type="transmembrane region" description="Helical" evidence="8">
    <location>
        <begin position="201"/>
        <end position="220"/>
    </location>
</feature>
<evidence type="ECO:0000256" key="6">
    <source>
        <dbReference type="ARBA" id="ARBA00023170"/>
    </source>
</evidence>
<evidence type="ECO:0000256" key="7">
    <source>
        <dbReference type="ARBA" id="ARBA00023224"/>
    </source>
</evidence>
<evidence type="ECO:0000259" key="9">
    <source>
        <dbReference type="PROSITE" id="PS50262"/>
    </source>
</evidence>
<keyword evidence="6" id="KW-0675">Receptor</keyword>
<evidence type="ECO:0000313" key="11">
    <source>
        <dbReference type="Proteomes" id="UP000192578"/>
    </source>
</evidence>
<proteinExistence type="predicted"/>
<comment type="subcellular location">
    <subcellularLocation>
        <location evidence="1">Membrane</location>
        <topology evidence="1">Multi-pass membrane protein</topology>
    </subcellularLocation>
</comment>
<feature type="transmembrane region" description="Helical" evidence="8">
    <location>
        <begin position="97"/>
        <end position="115"/>
    </location>
</feature>
<evidence type="ECO:0000256" key="1">
    <source>
        <dbReference type="ARBA" id="ARBA00004141"/>
    </source>
</evidence>
<evidence type="ECO:0000256" key="2">
    <source>
        <dbReference type="ARBA" id="ARBA00022692"/>
    </source>
</evidence>
<reference evidence="11" key="1">
    <citation type="submission" date="2017-01" db="EMBL/GenBank/DDBJ databases">
        <title>Comparative genomics of anhydrobiosis in the tardigrade Hypsibius dujardini.</title>
        <authorList>
            <person name="Yoshida Y."/>
            <person name="Koutsovoulos G."/>
            <person name="Laetsch D."/>
            <person name="Stevens L."/>
            <person name="Kumar S."/>
            <person name="Horikawa D."/>
            <person name="Ishino K."/>
            <person name="Komine S."/>
            <person name="Tomita M."/>
            <person name="Blaxter M."/>
            <person name="Arakawa K."/>
        </authorList>
    </citation>
    <scope>NUCLEOTIDE SEQUENCE [LARGE SCALE GENOMIC DNA]</scope>
    <source>
        <strain evidence="11">Z151</strain>
    </source>
</reference>
<dbReference type="Pfam" id="PF00001">
    <property type="entry name" value="7tm_1"/>
    <property type="match status" value="1"/>
</dbReference>
<gene>
    <name evidence="10" type="ORF">BV898_16564</name>
</gene>
<keyword evidence="4" id="KW-0297">G-protein coupled receptor</keyword>
<dbReference type="CDD" id="cd00637">
    <property type="entry name" value="7tm_classA_rhodopsin-like"/>
    <property type="match status" value="1"/>
</dbReference>
<evidence type="ECO:0000313" key="10">
    <source>
        <dbReference type="EMBL" id="OWA52102.1"/>
    </source>
</evidence>
<accession>A0A9X6RLR3</accession>
<keyword evidence="2 8" id="KW-0812">Transmembrane</keyword>
<organism evidence="10 11">
    <name type="scientific">Hypsibius exemplaris</name>
    <name type="common">Freshwater tardigrade</name>
    <dbReference type="NCBI Taxonomy" id="2072580"/>
    <lineage>
        <taxon>Eukaryota</taxon>
        <taxon>Metazoa</taxon>
        <taxon>Ecdysozoa</taxon>
        <taxon>Tardigrada</taxon>
        <taxon>Eutardigrada</taxon>
        <taxon>Parachela</taxon>
        <taxon>Hypsibioidea</taxon>
        <taxon>Hypsibiidae</taxon>
        <taxon>Hypsibius</taxon>
    </lineage>
</organism>
<dbReference type="EMBL" id="MTYJ01000251">
    <property type="protein sequence ID" value="OWA52102.1"/>
    <property type="molecule type" value="Genomic_DNA"/>
</dbReference>
<dbReference type="InterPro" id="IPR000276">
    <property type="entry name" value="GPCR_Rhodpsn"/>
</dbReference>
<dbReference type="OrthoDB" id="5950040at2759"/>
<dbReference type="SUPFAM" id="SSF81321">
    <property type="entry name" value="Family A G protein-coupled receptor-like"/>
    <property type="match status" value="1"/>
</dbReference>